<keyword evidence="2" id="KW-0472">Membrane</keyword>
<evidence type="ECO:0000256" key="2">
    <source>
        <dbReference type="SAM" id="Phobius"/>
    </source>
</evidence>
<dbReference type="EMBL" id="KM462866">
    <property type="protein sequence ID" value="AIT93868.1"/>
    <property type="molecule type" value="Genomic_DNA"/>
</dbReference>
<feature type="transmembrane region" description="Helical" evidence="2">
    <location>
        <begin position="57"/>
        <end position="79"/>
    </location>
</feature>
<keyword evidence="3" id="KW-0150">Chloroplast</keyword>
<protein>
    <submittedName>
        <fullName evidence="3">Hypothetical chloroplast RF20</fullName>
    </submittedName>
</protein>
<organism evidence="3">
    <name type="scientific">Pseudochlorella signiensis</name>
    <dbReference type="NCBI Taxonomy" id="173497"/>
    <lineage>
        <taxon>Eukaryota</taxon>
        <taxon>Viridiplantae</taxon>
        <taxon>Chlorophyta</taxon>
        <taxon>core chlorophytes</taxon>
        <taxon>Trebouxiophyceae</taxon>
        <taxon>Chlorellales</taxon>
        <taxon>Chlorellaceae</taxon>
        <taxon>Pseudochlorella</taxon>
    </lineage>
</organism>
<sequence length="208" mass="23943">MDSNTRIFKKVIQFTNIGKNKLFSAKNNLPIKIFLLFSGFLIGSLFGTFLPSLPEQINSYSVIILITITAIEIVNYLVYSSKKRQFFFGSFFGILLQFFLSIKTKLVSFFFNRDPTLQSYEAQKNNKKVSSELQIQTMVPQFEHGSITPKGEGYQAQLDYPLILHSKEDSSFRVKQWQNTNKNFYKNLNSFKIGIMLGFFIDAFKVGS</sequence>
<reference evidence="3" key="1">
    <citation type="journal article" date="2014" name="BMC Evol. Biol.">
        <title>Chloroplast phylogenomic analysis resolves deep-level relationships within the green algal class Trebouxiophyceae.</title>
        <authorList>
            <person name="Lemieux C."/>
            <person name="Otis C."/>
            <person name="Turmel M."/>
        </authorList>
    </citation>
    <scope>NUCLEOTIDE SEQUENCE</scope>
</reference>
<feature type="transmembrane region" description="Helical" evidence="2">
    <location>
        <begin position="86"/>
        <end position="111"/>
    </location>
</feature>
<comment type="similarity">
    <text evidence="1">Belongs to the ycf20 family.</text>
</comment>
<keyword evidence="2" id="KW-1133">Transmembrane helix</keyword>
<dbReference type="InterPro" id="IPR007572">
    <property type="entry name" value="Uncharacterised_Ycf20"/>
</dbReference>
<dbReference type="GeneID" id="22158895"/>
<evidence type="ECO:0000313" key="3">
    <source>
        <dbReference type="EMBL" id="AIT93868.1"/>
    </source>
</evidence>
<accession>A0A097KL23</accession>
<name>A0A097KL23_9CHLO</name>
<keyword evidence="3" id="KW-0934">Plastid</keyword>
<feature type="transmembrane region" description="Helical" evidence="2">
    <location>
        <begin position="29"/>
        <end position="51"/>
    </location>
</feature>
<evidence type="ECO:0000256" key="1">
    <source>
        <dbReference type="ARBA" id="ARBA00009846"/>
    </source>
</evidence>
<dbReference type="Pfam" id="PF04483">
    <property type="entry name" value="DUF565"/>
    <property type="match status" value="1"/>
</dbReference>
<dbReference type="RefSeq" id="YP_009105246.1">
    <property type="nucleotide sequence ID" value="NC_025529.1"/>
</dbReference>
<geneLocation type="chloroplast" evidence="3"/>
<dbReference type="AlphaFoldDB" id="A0A097KL23"/>
<gene>
    <name evidence="3" type="primary">ycf20</name>
</gene>
<proteinExistence type="inferred from homology"/>
<keyword evidence="2" id="KW-0812">Transmembrane</keyword>